<feature type="domain" description="Autotransporter" evidence="2">
    <location>
        <begin position="203"/>
        <end position="499"/>
    </location>
</feature>
<comment type="caution">
    <text evidence="3">The sequence shown here is derived from an EMBL/GenBank/DDBJ whole genome shotgun (WGS) entry which is preliminary data.</text>
</comment>
<keyword evidence="1" id="KW-0732">Signal</keyword>
<feature type="chain" id="PRO_5003325735" description="Autotransporter domain-containing protein" evidence="1">
    <location>
        <begin position="31"/>
        <end position="499"/>
    </location>
</feature>
<dbReference type="InterPro" id="IPR005546">
    <property type="entry name" value="Autotransporte_beta"/>
</dbReference>
<sequence length="499" mass="52408">MSFCPAHKPLAAATLFAVGILSGALQPVHAASFVANGVTISSDEAGFAQASANTFHFPSTANGLTTFTFADGRGFTLENSESGFGASATRNIAGVPTTGGINTIAGFGGASTITVKDARTGATLFSNDYFILNGGNPWFAPALNFSYAGGTLTVNAIGDVQRINADGTVTYVGAADTPFLIGNFLLFAAGPSVADTQLSLRQSAQKVRSVFNVAAIASNFANMNTYDCALFDARGVCVSVGGRYTSANSPDTATSNAVLVLGYKVSPQLRIGAFVDESFNRNTPTGIDLDNRVPLMGLFGVWNQNADGLGWQVKLANAYQSKDVDITRAVIGTSEAGQGSTKLTSESYVTELSYAFNQGNNTLLRPYVAARYTLIEQDGYTERGVSTPLTVAGLKDRSTSILAGIKAQHRLTPKLTLTGSLGVEQDVEHKVSRFAATGLAGLTSESFNSDIKRTRPVASAGAFYDVAKGQRVALDVYYQELPFERTGSATAYAHYTIGF</sequence>
<evidence type="ECO:0000256" key="1">
    <source>
        <dbReference type="SAM" id="SignalP"/>
    </source>
</evidence>
<gene>
    <name evidence="3" type="ORF">METUNv1_00804</name>
</gene>
<feature type="signal peptide" evidence="1">
    <location>
        <begin position="1"/>
        <end position="30"/>
    </location>
</feature>
<organism evidence="3 4">
    <name type="scientific">Methyloversatilis universalis (strain ATCC BAA-1314 / DSM 25237 / JCM 13912 / CCUG 52030 / FAM5)</name>
    <dbReference type="NCBI Taxonomy" id="1000565"/>
    <lineage>
        <taxon>Bacteria</taxon>
        <taxon>Pseudomonadati</taxon>
        <taxon>Pseudomonadota</taxon>
        <taxon>Betaproteobacteria</taxon>
        <taxon>Nitrosomonadales</taxon>
        <taxon>Sterolibacteriaceae</taxon>
        <taxon>Methyloversatilis</taxon>
    </lineage>
</organism>
<dbReference type="PROSITE" id="PS51208">
    <property type="entry name" value="AUTOTRANSPORTER"/>
    <property type="match status" value="1"/>
</dbReference>
<dbReference type="STRING" id="1000565.METUNv1_00804"/>
<dbReference type="AlphaFoldDB" id="F5R902"/>
<evidence type="ECO:0000259" key="2">
    <source>
        <dbReference type="PROSITE" id="PS51208"/>
    </source>
</evidence>
<proteinExistence type="predicted"/>
<evidence type="ECO:0000313" key="3">
    <source>
        <dbReference type="EMBL" id="EGK72969.1"/>
    </source>
</evidence>
<evidence type="ECO:0000313" key="4">
    <source>
        <dbReference type="Proteomes" id="UP000005019"/>
    </source>
</evidence>
<protein>
    <recommendedName>
        <fullName evidence="2">Autotransporter domain-containing protein</fullName>
    </recommendedName>
</protein>
<dbReference type="Pfam" id="PF03797">
    <property type="entry name" value="Autotransporter"/>
    <property type="match status" value="1"/>
</dbReference>
<accession>F5R902</accession>
<dbReference type="InterPro" id="IPR036709">
    <property type="entry name" value="Autotransporte_beta_dom_sf"/>
</dbReference>
<dbReference type="EMBL" id="AFHG01000030">
    <property type="protein sequence ID" value="EGK72969.1"/>
    <property type="molecule type" value="Genomic_DNA"/>
</dbReference>
<dbReference type="Proteomes" id="UP000005019">
    <property type="component" value="Unassembled WGS sequence"/>
</dbReference>
<dbReference type="RefSeq" id="WP_008059047.1">
    <property type="nucleotide sequence ID" value="NZ_AFHG01000030.1"/>
</dbReference>
<keyword evidence="4" id="KW-1185">Reference proteome</keyword>
<dbReference type="eggNOG" id="COG4625">
    <property type="taxonomic scope" value="Bacteria"/>
</dbReference>
<dbReference type="SMART" id="SM00869">
    <property type="entry name" value="Autotransporter"/>
    <property type="match status" value="1"/>
</dbReference>
<dbReference type="Gene3D" id="2.40.128.130">
    <property type="entry name" value="Autotransporter beta-domain"/>
    <property type="match status" value="1"/>
</dbReference>
<reference evidence="3 4" key="1">
    <citation type="journal article" date="2011" name="J. Bacteriol.">
        <title>Genome sequence of Methyloversatilis universalis FAM5T, a methylotrophic representative of the order Rhodocyclales.</title>
        <authorList>
            <person name="Kittichotirat W."/>
            <person name="Good N.M."/>
            <person name="Hall R."/>
            <person name="Bringel F."/>
            <person name="Lajus A."/>
            <person name="Medigue C."/>
            <person name="Smalley N.E."/>
            <person name="Beck D."/>
            <person name="Bumgarner R."/>
            <person name="Vuilleumier S."/>
            <person name="Kalyuzhnaya M.G."/>
        </authorList>
    </citation>
    <scope>NUCLEOTIDE SEQUENCE [LARGE SCALE GENOMIC DNA]</scope>
    <source>
        <strain evidence="4">ATCC BAA-1314 / JCM 13912 / FAM5</strain>
    </source>
</reference>
<name>F5R902_METUF</name>
<dbReference type="OrthoDB" id="8538774at2"/>
<dbReference type="SUPFAM" id="SSF103515">
    <property type="entry name" value="Autotransporter"/>
    <property type="match status" value="1"/>
</dbReference>